<dbReference type="OrthoDB" id="5567668at2759"/>
<evidence type="ECO:0000313" key="3">
    <source>
        <dbReference type="Proteomes" id="UP001143981"/>
    </source>
</evidence>
<evidence type="ECO:0000256" key="1">
    <source>
        <dbReference type="SAM" id="MobiDB-lite"/>
    </source>
</evidence>
<name>A0A9W7YCB3_9FUNG</name>
<feature type="compositionally biased region" description="Basic and acidic residues" evidence="1">
    <location>
        <begin position="26"/>
        <end position="37"/>
    </location>
</feature>
<evidence type="ECO:0000313" key="2">
    <source>
        <dbReference type="EMBL" id="KAJ1730762.1"/>
    </source>
</evidence>
<accession>A0A9W7YCB3</accession>
<dbReference type="AlphaFoldDB" id="A0A9W7YCB3"/>
<feature type="compositionally biased region" description="Polar residues" evidence="1">
    <location>
        <begin position="40"/>
        <end position="53"/>
    </location>
</feature>
<dbReference type="EMBL" id="JANBOI010000410">
    <property type="protein sequence ID" value="KAJ1730762.1"/>
    <property type="molecule type" value="Genomic_DNA"/>
</dbReference>
<feature type="region of interest" description="Disordered" evidence="1">
    <location>
        <begin position="1"/>
        <end position="53"/>
    </location>
</feature>
<sequence length="195" mass="21045">MPLNTPVDLPPKNPKPPGRKLSQKHGRWDTHERERPSRGNGINHQNDAGDTSTPEHAVRVLIALAPIENTQGRLLKVAISATGGPEELNGDFERMTGPLMSNAIVQTKDIAHMLSSTILDAAANRASLQGDDFSMIYKREEMLADMIGKYAIRHQSIDDAHKFMFPVGKSGMQCTLDVHDGASQGIGGADAAGNT</sequence>
<dbReference type="Proteomes" id="UP001143981">
    <property type="component" value="Unassembled WGS sequence"/>
</dbReference>
<keyword evidence="3" id="KW-1185">Reference proteome</keyword>
<protein>
    <submittedName>
        <fullName evidence="2">Uncharacterized protein</fullName>
    </submittedName>
</protein>
<reference evidence="2" key="1">
    <citation type="submission" date="2022-07" db="EMBL/GenBank/DDBJ databases">
        <title>Phylogenomic reconstructions and comparative analyses of Kickxellomycotina fungi.</title>
        <authorList>
            <person name="Reynolds N.K."/>
            <person name="Stajich J.E."/>
            <person name="Barry K."/>
            <person name="Grigoriev I.V."/>
            <person name="Crous P."/>
            <person name="Smith M.E."/>
        </authorList>
    </citation>
    <scope>NUCLEOTIDE SEQUENCE</scope>
    <source>
        <strain evidence="2">BCRC 34381</strain>
    </source>
</reference>
<organism evidence="2 3">
    <name type="scientific">Coemansia biformis</name>
    <dbReference type="NCBI Taxonomy" id="1286918"/>
    <lineage>
        <taxon>Eukaryota</taxon>
        <taxon>Fungi</taxon>
        <taxon>Fungi incertae sedis</taxon>
        <taxon>Zoopagomycota</taxon>
        <taxon>Kickxellomycotina</taxon>
        <taxon>Kickxellomycetes</taxon>
        <taxon>Kickxellales</taxon>
        <taxon>Kickxellaceae</taxon>
        <taxon>Coemansia</taxon>
    </lineage>
</organism>
<comment type="caution">
    <text evidence="2">The sequence shown here is derived from an EMBL/GenBank/DDBJ whole genome shotgun (WGS) entry which is preliminary data.</text>
</comment>
<proteinExistence type="predicted"/>
<gene>
    <name evidence="2" type="ORF">LPJ61_002851</name>
</gene>